<reference evidence="2" key="1">
    <citation type="journal article" date="2022" name="Mol. Ecol. Resour.">
        <title>The genomes of chicory, endive, great burdock and yacon provide insights into Asteraceae palaeo-polyploidization history and plant inulin production.</title>
        <authorList>
            <person name="Fan W."/>
            <person name="Wang S."/>
            <person name="Wang H."/>
            <person name="Wang A."/>
            <person name="Jiang F."/>
            <person name="Liu H."/>
            <person name="Zhao H."/>
            <person name="Xu D."/>
            <person name="Zhang Y."/>
        </authorList>
    </citation>
    <scope>NUCLEOTIDE SEQUENCE [LARGE SCALE GENOMIC DNA]</scope>
    <source>
        <strain evidence="2">cv. Yunnan</strain>
    </source>
</reference>
<accession>A0ACB9CE28</accession>
<organism evidence="1 2">
    <name type="scientific">Smallanthus sonchifolius</name>
    <dbReference type="NCBI Taxonomy" id="185202"/>
    <lineage>
        <taxon>Eukaryota</taxon>
        <taxon>Viridiplantae</taxon>
        <taxon>Streptophyta</taxon>
        <taxon>Embryophyta</taxon>
        <taxon>Tracheophyta</taxon>
        <taxon>Spermatophyta</taxon>
        <taxon>Magnoliopsida</taxon>
        <taxon>eudicotyledons</taxon>
        <taxon>Gunneridae</taxon>
        <taxon>Pentapetalae</taxon>
        <taxon>asterids</taxon>
        <taxon>campanulids</taxon>
        <taxon>Asterales</taxon>
        <taxon>Asteraceae</taxon>
        <taxon>Asteroideae</taxon>
        <taxon>Heliantheae alliance</taxon>
        <taxon>Millerieae</taxon>
        <taxon>Smallanthus</taxon>
    </lineage>
</organism>
<reference evidence="1 2" key="2">
    <citation type="journal article" date="2022" name="Mol. Ecol. Resour.">
        <title>The genomes of chicory, endive, great burdock and yacon provide insights into Asteraceae paleo-polyploidization history and plant inulin production.</title>
        <authorList>
            <person name="Fan W."/>
            <person name="Wang S."/>
            <person name="Wang H."/>
            <person name="Wang A."/>
            <person name="Jiang F."/>
            <person name="Liu H."/>
            <person name="Zhao H."/>
            <person name="Xu D."/>
            <person name="Zhang Y."/>
        </authorList>
    </citation>
    <scope>NUCLEOTIDE SEQUENCE [LARGE SCALE GENOMIC DNA]</scope>
    <source>
        <strain evidence="2">cv. Yunnan</strain>
        <tissue evidence="1">Leaves</tissue>
    </source>
</reference>
<gene>
    <name evidence="1" type="ORF">L1987_63777</name>
</gene>
<dbReference type="Proteomes" id="UP001056120">
    <property type="component" value="Linkage Group LG21"/>
</dbReference>
<proteinExistence type="predicted"/>
<evidence type="ECO:0000313" key="2">
    <source>
        <dbReference type="Proteomes" id="UP001056120"/>
    </source>
</evidence>
<protein>
    <submittedName>
        <fullName evidence="1">Uncharacterized protein</fullName>
    </submittedName>
</protein>
<sequence length="71" mass="7875">MRTQQTTTQRKPRNTLVAAEVRECPMWLPAESSGTKSDALSPSATQKDLKANATSPRYENTVSAPMRVERP</sequence>
<name>A0ACB9CE28_9ASTR</name>
<comment type="caution">
    <text evidence="1">The sequence shown here is derived from an EMBL/GenBank/DDBJ whole genome shotgun (WGS) entry which is preliminary data.</text>
</comment>
<keyword evidence="2" id="KW-1185">Reference proteome</keyword>
<dbReference type="EMBL" id="CM042038">
    <property type="protein sequence ID" value="KAI3732571.1"/>
    <property type="molecule type" value="Genomic_DNA"/>
</dbReference>
<evidence type="ECO:0000313" key="1">
    <source>
        <dbReference type="EMBL" id="KAI3732571.1"/>
    </source>
</evidence>